<dbReference type="Gene3D" id="3.20.20.330">
    <property type="entry name" value="Homocysteine-binding-like domain"/>
    <property type="match status" value="1"/>
</dbReference>
<dbReference type="GO" id="GO:0046872">
    <property type="term" value="F:metal ion binding"/>
    <property type="evidence" value="ECO:0007669"/>
    <property type="project" value="UniProtKB-KW"/>
</dbReference>
<dbReference type="Proteomes" id="UP000886069">
    <property type="component" value="Unassembled WGS sequence"/>
</dbReference>
<dbReference type="GO" id="GO:0008705">
    <property type="term" value="F:methionine synthase activity"/>
    <property type="evidence" value="ECO:0007669"/>
    <property type="project" value="TreeGrafter"/>
</dbReference>
<keyword evidence="3" id="KW-0862">Zinc</keyword>
<sequence length="393" mass="41862">MPTPFLKLLDRQVVLFDGAMGTMLYDRGVFINRSFDETNLSNPSMVEKIHAEYIEAGADVIETNTFGANRYKLKLHGLDDKLAEINRTGAAIARGAAGGDRLVAGSMGPLGVKIEPWGPTSFDEAAGAFAEQAAALQEGGVDLFSLETFADLNEIHQAIRGVRSVSGLPIVAQMTLQQDGSGLYGTSPAEFARRLVEWKADVVGINCSVGPKVMLDAALQMVGEVDAYISVQPNAGIPQSVEGRNIYLVSPEYLAEYARRFVQIGVRVVGGCCGTTPAHIRAVRNALRTFGQAGAARPSISVSAGNEEPGAAAVVPREAKSRLSRKICEGSFVTLVEIVPPRGCDPTRAIETARRLAEAGIDAVNIPDSPRATSRMSPLALAVLIERDARIET</sequence>
<keyword evidence="3" id="KW-0479">Metal-binding</keyword>
<evidence type="ECO:0000313" key="5">
    <source>
        <dbReference type="EMBL" id="HER43860.1"/>
    </source>
</evidence>
<dbReference type="InterPro" id="IPR003726">
    <property type="entry name" value="HCY_dom"/>
</dbReference>
<dbReference type="EMBL" id="DSEC01000376">
    <property type="protein sequence ID" value="HER43860.1"/>
    <property type="molecule type" value="Genomic_DNA"/>
</dbReference>
<name>A0A7V2AV67_UNCEI</name>
<dbReference type="InterPro" id="IPR036589">
    <property type="entry name" value="HCY_dom_sf"/>
</dbReference>
<dbReference type="SUPFAM" id="SSF82282">
    <property type="entry name" value="Homocysteine S-methyltransferase"/>
    <property type="match status" value="1"/>
</dbReference>
<protein>
    <submittedName>
        <fullName evidence="5">Bifunctional homocysteine S-methyltransferase/methylenetetrahydrofolate reductase</fullName>
    </submittedName>
</protein>
<gene>
    <name evidence="5" type="ORF">ENO08_05320</name>
</gene>
<dbReference type="PANTHER" id="PTHR45833:SF2">
    <property type="entry name" value="BIFUNCTIONAL HOMOCYSTEINE S-METHYLTRANSFERASE_5,10-METHYLENETETRAHYDROFOLATE REDUCTASE"/>
    <property type="match status" value="1"/>
</dbReference>
<keyword evidence="1 3" id="KW-0489">Methyltransferase</keyword>
<organism evidence="5">
    <name type="scientific">Eiseniibacteriota bacterium</name>
    <dbReference type="NCBI Taxonomy" id="2212470"/>
    <lineage>
        <taxon>Bacteria</taxon>
        <taxon>Candidatus Eiseniibacteriota</taxon>
    </lineage>
</organism>
<feature type="binding site" evidence="3">
    <location>
        <position position="272"/>
    </location>
    <ligand>
        <name>Zn(2+)</name>
        <dbReference type="ChEBI" id="CHEBI:29105"/>
    </ligand>
</feature>
<dbReference type="AlphaFoldDB" id="A0A7V2AV67"/>
<dbReference type="GO" id="GO:0005829">
    <property type="term" value="C:cytosol"/>
    <property type="evidence" value="ECO:0007669"/>
    <property type="project" value="TreeGrafter"/>
</dbReference>
<dbReference type="GO" id="GO:0032259">
    <property type="term" value="P:methylation"/>
    <property type="evidence" value="ECO:0007669"/>
    <property type="project" value="UniProtKB-KW"/>
</dbReference>
<keyword evidence="2 3" id="KW-0808">Transferase</keyword>
<feature type="non-terminal residue" evidence="5">
    <location>
        <position position="393"/>
    </location>
</feature>
<feature type="binding site" evidence="3">
    <location>
        <position position="207"/>
    </location>
    <ligand>
        <name>Zn(2+)</name>
        <dbReference type="ChEBI" id="CHEBI:29105"/>
    </ligand>
</feature>
<dbReference type="PROSITE" id="PS50970">
    <property type="entry name" value="HCY"/>
    <property type="match status" value="1"/>
</dbReference>
<feature type="binding site" evidence="3">
    <location>
        <position position="273"/>
    </location>
    <ligand>
        <name>Zn(2+)</name>
        <dbReference type="ChEBI" id="CHEBI:29105"/>
    </ligand>
</feature>
<dbReference type="PANTHER" id="PTHR45833">
    <property type="entry name" value="METHIONINE SYNTHASE"/>
    <property type="match status" value="1"/>
</dbReference>
<dbReference type="Pfam" id="PF02574">
    <property type="entry name" value="S-methyl_trans"/>
    <property type="match status" value="1"/>
</dbReference>
<evidence type="ECO:0000259" key="4">
    <source>
        <dbReference type="PROSITE" id="PS50970"/>
    </source>
</evidence>
<evidence type="ECO:0000256" key="2">
    <source>
        <dbReference type="ARBA" id="ARBA00022679"/>
    </source>
</evidence>
<feature type="domain" description="Hcy-binding" evidence="4">
    <location>
        <begin position="2"/>
        <end position="287"/>
    </location>
</feature>
<dbReference type="InterPro" id="IPR050554">
    <property type="entry name" value="Met_Synthase/Corrinoid"/>
</dbReference>
<proteinExistence type="predicted"/>
<dbReference type="Gene3D" id="3.20.20.220">
    <property type="match status" value="1"/>
</dbReference>
<comment type="caution">
    <text evidence="5">The sequence shown here is derived from an EMBL/GenBank/DDBJ whole genome shotgun (WGS) entry which is preliminary data.</text>
</comment>
<reference evidence="5" key="1">
    <citation type="journal article" date="2020" name="mSystems">
        <title>Genome- and Community-Level Interaction Insights into Carbon Utilization and Element Cycling Functions of Hydrothermarchaeota in Hydrothermal Sediment.</title>
        <authorList>
            <person name="Zhou Z."/>
            <person name="Liu Y."/>
            <person name="Xu W."/>
            <person name="Pan J."/>
            <person name="Luo Z.H."/>
            <person name="Li M."/>
        </authorList>
    </citation>
    <scope>NUCLEOTIDE SEQUENCE [LARGE SCALE GENOMIC DNA]</scope>
    <source>
        <strain evidence="5">SpSt-1233</strain>
    </source>
</reference>
<evidence type="ECO:0000256" key="3">
    <source>
        <dbReference type="PROSITE-ProRule" id="PRU00333"/>
    </source>
</evidence>
<accession>A0A7V2AV67</accession>
<evidence type="ECO:0000256" key="1">
    <source>
        <dbReference type="ARBA" id="ARBA00022603"/>
    </source>
</evidence>
<comment type="cofactor">
    <cofactor evidence="3">
        <name>Zn(2+)</name>
        <dbReference type="ChEBI" id="CHEBI:29105"/>
    </cofactor>
</comment>